<keyword evidence="3" id="KW-1185">Reference proteome</keyword>
<dbReference type="OrthoDB" id="439046at2759"/>
<feature type="compositionally biased region" description="Polar residues" evidence="1">
    <location>
        <begin position="1"/>
        <end position="11"/>
    </location>
</feature>
<gene>
    <name evidence="2" type="ORF">Tsubulata_047742</name>
</gene>
<proteinExistence type="predicted"/>
<organism evidence="2 3">
    <name type="scientific">Turnera subulata</name>
    <dbReference type="NCBI Taxonomy" id="218843"/>
    <lineage>
        <taxon>Eukaryota</taxon>
        <taxon>Viridiplantae</taxon>
        <taxon>Streptophyta</taxon>
        <taxon>Embryophyta</taxon>
        <taxon>Tracheophyta</taxon>
        <taxon>Spermatophyta</taxon>
        <taxon>Magnoliopsida</taxon>
        <taxon>eudicotyledons</taxon>
        <taxon>Gunneridae</taxon>
        <taxon>Pentapetalae</taxon>
        <taxon>rosids</taxon>
        <taxon>fabids</taxon>
        <taxon>Malpighiales</taxon>
        <taxon>Passifloraceae</taxon>
        <taxon>Turnera</taxon>
    </lineage>
</organism>
<accession>A0A9Q0FK93</accession>
<dbReference type="Proteomes" id="UP001141552">
    <property type="component" value="Unassembled WGS sequence"/>
</dbReference>
<dbReference type="SUPFAM" id="SSF48452">
    <property type="entry name" value="TPR-like"/>
    <property type="match status" value="1"/>
</dbReference>
<dbReference type="EMBL" id="JAKUCV010005259">
    <property type="protein sequence ID" value="KAJ4831891.1"/>
    <property type="molecule type" value="Genomic_DNA"/>
</dbReference>
<feature type="region of interest" description="Disordered" evidence="1">
    <location>
        <begin position="65"/>
        <end position="109"/>
    </location>
</feature>
<dbReference type="PANTHER" id="PTHR26312:SF215">
    <property type="entry name" value="TPR REPEAT PROTEIN"/>
    <property type="match status" value="1"/>
</dbReference>
<dbReference type="PANTHER" id="PTHR26312">
    <property type="entry name" value="TETRATRICOPEPTIDE REPEAT PROTEIN 5"/>
    <property type="match status" value="1"/>
</dbReference>
<dbReference type="InterPro" id="IPR011990">
    <property type="entry name" value="TPR-like_helical_dom_sf"/>
</dbReference>
<feature type="region of interest" description="Disordered" evidence="1">
    <location>
        <begin position="260"/>
        <end position="298"/>
    </location>
</feature>
<feature type="compositionally biased region" description="Basic and acidic residues" evidence="1">
    <location>
        <begin position="84"/>
        <end position="99"/>
    </location>
</feature>
<evidence type="ECO:0000256" key="1">
    <source>
        <dbReference type="SAM" id="MobiDB-lite"/>
    </source>
</evidence>
<name>A0A9Q0FK93_9ROSI</name>
<reference evidence="2" key="1">
    <citation type="submission" date="2022-02" db="EMBL/GenBank/DDBJ databases">
        <authorList>
            <person name="Henning P.M."/>
            <person name="McCubbin A.G."/>
            <person name="Shore J.S."/>
        </authorList>
    </citation>
    <scope>NUCLEOTIDE SEQUENCE</scope>
    <source>
        <strain evidence="2">F60SS</strain>
        <tissue evidence="2">Leaves</tissue>
    </source>
</reference>
<feature type="compositionally biased region" description="Basic and acidic residues" evidence="1">
    <location>
        <begin position="269"/>
        <end position="278"/>
    </location>
</feature>
<comment type="caution">
    <text evidence="2">The sequence shown here is derived from an EMBL/GenBank/DDBJ whole genome shotgun (WGS) entry which is preliminary data.</text>
</comment>
<feature type="region of interest" description="Disordered" evidence="1">
    <location>
        <begin position="1"/>
        <end position="25"/>
    </location>
</feature>
<dbReference type="Gene3D" id="1.25.40.10">
    <property type="entry name" value="Tetratricopeptide repeat domain"/>
    <property type="match status" value="1"/>
</dbReference>
<sequence>MLLRSSSTPILNSWLPHSKDSSPEPEFQVLQRTRSISLTSSFHSHLVIDQDHLTKKDSLHTLQVTCSLNKSPPTTPRHSRKEKSKKEHTDDCHQVKEEAQPGSGVQRLFSSSGLGERTAQTLVVAGAAGCGGGAGIYGGGRRGSDGGDENGESWSQGSDGTYAYYQTMIEANPDNALLLGNYAKFLKEIKGDFAKAEEFCGRAILASPGDGNILSLYADLIWQSQKDAQRAESYFDQAVKSAPDDCCVLASYAKFLWDAEEDEESENQQDQHENDHANKPPPSFFIGHPHLPPLAAAS</sequence>
<evidence type="ECO:0000313" key="2">
    <source>
        <dbReference type="EMBL" id="KAJ4831891.1"/>
    </source>
</evidence>
<dbReference type="AlphaFoldDB" id="A0A9Q0FK93"/>
<reference evidence="2" key="2">
    <citation type="journal article" date="2023" name="Plants (Basel)">
        <title>Annotation of the Turnera subulata (Passifloraceae) Draft Genome Reveals the S-Locus Evolved after the Divergence of Turneroideae from Passifloroideae in a Stepwise Manner.</title>
        <authorList>
            <person name="Henning P.M."/>
            <person name="Roalson E.H."/>
            <person name="Mir W."/>
            <person name="McCubbin A.G."/>
            <person name="Shore J.S."/>
        </authorList>
    </citation>
    <scope>NUCLEOTIDE SEQUENCE</scope>
    <source>
        <strain evidence="2">F60SS</strain>
    </source>
</reference>
<evidence type="ECO:0000313" key="3">
    <source>
        <dbReference type="Proteomes" id="UP001141552"/>
    </source>
</evidence>
<protein>
    <submittedName>
        <fullName evidence="2">Uncharacterized protein</fullName>
    </submittedName>
</protein>